<dbReference type="PANTHER" id="PTHR12205:SF0">
    <property type="entry name" value="CENTROMERE_KINETOCHORE PROTEIN ZW10 HOMOLOG"/>
    <property type="match status" value="1"/>
</dbReference>
<name>A0A1R0GVL6_9FUNG</name>
<dbReference type="GO" id="GO:1990423">
    <property type="term" value="C:RZZ complex"/>
    <property type="evidence" value="ECO:0007669"/>
    <property type="project" value="TreeGrafter"/>
</dbReference>
<accession>A0A1R0GVL6</accession>
<dbReference type="AlphaFoldDB" id="A0A1R0GVL6"/>
<evidence type="ECO:0000313" key="1">
    <source>
        <dbReference type="EMBL" id="OLY80943.1"/>
    </source>
</evidence>
<reference evidence="1 2" key="1">
    <citation type="journal article" date="2016" name="Mol. Biol. Evol.">
        <title>Genome-Wide Survey of Gut Fungi (Harpellales) Reveals the First Horizontally Transferred Ubiquitin Gene from a Mosquito Host.</title>
        <authorList>
            <person name="Wang Y."/>
            <person name="White M.M."/>
            <person name="Kvist S."/>
            <person name="Moncalvo J.M."/>
        </authorList>
    </citation>
    <scope>NUCLEOTIDE SEQUENCE [LARGE SCALE GENOMIC DNA]</scope>
    <source>
        <strain evidence="1 2">ALG-7-W6</strain>
    </source>
</reference>
<dbReference type="Proteomes" id="UP000187455">
    <property type="component" value="Unassembled WGS sequence"/>
</dbReference>
<dbReference type="OrthoDB" id="534815at2759"/>
<evidence type="ECO:0000313" key="2">
    <source>
        <dbReference type="Proteomes" id="UP000187455"/>
    </source>
</evidence>
<organism evidence="1 2">
    <name type="scientific">Smittium mucronatum</name>
    <dbReference type="NCBI Taxonomy" id="133383"/>
    <lineage>
        <taxon>Eukaryota</taxon>
        <taxon>Fungi</taxon>
        <taxon>Fungi incertae sedis</taxon>
        <taxon>Zoopagomycota</taxon>
        <taxon>Kickxellomycotina</taxon>
        <taxon>Harpellomycetes</taxon>
        <taxon>Harpellales</taxon>
        <taxon>Legeriomycetaceae</taxon>
        <taxon>Smittium</taxon>
    </lineage>
</organism>
<comment type="caution">
    <text evidence="1">The sequence shown here is derived from an EMBL/GenBank/DDBJ whole genome shotgun (WGS) entry which is preliminary data.</text>
</comment>
<proteinExistence type="predicted"/>
<gene>
    <name evidence="1" type="ORF">AYI68_g4955</name>
</gene>
<keyword evidence="2" id="KW-1185">Reference proteome</keyword>
<protein>
    <submittedName>
        <fullName evidence="1">Uncharacterized protein</fullName>
    </submittedName>
</protein>
<dbReference type="GO" id="GO:0007094">
    <property type="term" value="P:mitotic spindle assembly checkpoint signaling"/>
    <property type="evidence" value="ECO:0007669"/>
    <property type="project" value="TreeGrafter"/>
</dbReference>
<dbReference type="GO" id="GO:0006888">
    <property type="term" value="P:endoplasmic reticulum to Golgi vesicle-mediated transport"/>
    <property type="evidence" value="ECO:0007669"/>
    <property type="project" value="TreeGrafter"/>
</dbReference>
<sequence>MSSELIGYRESIINSIHNSAIASIIQSLSEKQIKDTKVLGSRFIIDFCQTSQSNSDNHLKIHSFLLEFSKYLKEFIFPHSPGSFVGDIMKLDSKNPIWSKIIIKFFDAENSSFQADEWENLKVDSSILETELVDMGIISQNSNPFTDFSLTARSHFIKHKINSILESVRKSVLDDHYKDTPVELIDLDMPSSVSNLISKDNGVSVPQFPNCLISLSTVNLVQQLYNLFDLSFNGPADKPQQCSLFVSNASSIIEIFASLRYESNKSNFGKVVLLKVIYFNDCNFISHHTKILFSLCNNIHKDSTIDPSERNDEFPKFDALSFLMRFGMNVLVETINKLGREIEAFYFTVDGLLGSSSKEKRRKIDSFIEKSVFFVNNVKSSLNSPEVFFLFTRNQFYYIPIKLLIVIPVIFLERYYESYLQCNYRVVSE</sequence>
<dbReference type="PANTHER" id="PTHR12205">
    <property type="entry name" value="CENTROMERE/KINETOCHORE PROTEIN ZW10"/>
    <property type="match status" value="1"/>
</dbReference>
<dbReference type="GO" id="GO:0005737">
    <property type="term" value="C:cytoplasm"/>
    <property type="evidence" value="ECO:0007669"/>
    <property type="project" value="GOC"/>
</dbReference>
<dbReference type="EMBL" id="LSSL01002947">
    <property type="protein sequence ID" value="OLY80943.1"/>
    <property type="molecule type" value="Genomic_DNA"/>
</dbReference>
<dbReference type="STRING" id="133383.A0A1R0GVL6"/>